<evidence type="ECO:0000313" key="2">
    <source>
        <dbReference type="EMBL" id="OHT07790.1"/>
    </source>
</evidence>
<evidence type="ECO:0000313" key="3">
    <source>
        <dbReference type="Proteomes" id="UP000179807"/>
    </source>
</evidence>
<reference evidence="2" key="1">
    <citation type="submission" date="2016-10" db="EMBL/GenBank/DDBJ databases">
        <authorList>
            <person name="Benchimol M."/>
            <person name="Almeida L.G."/>
            <person name="Vasconcelos A.T."/>
            <person name="Perreira-Neves A."/>
            <person name="Rosa I.A."/>
            <person name="Tasca T."/>
            <person name="Bogo M.R."/>
            <person name="de Souza W."/>
        </authorList>
    </citation>
    <scope>NUCLEOTIDE SEQUENCE [LARGE SCALE GENOMIC DNA]</scope>
    <source>
        <strain evidence="2">K</strain>
    </source>
</reference>
<proteinExistence type="predicted"/>
<dbReference type="EMBL" id="MLAK01000686">
    <property type="protein sequence ID" value="OHT07790.1"/>
    <property type="molecule type" value="Genomic_DNA"/>
</dbReference>
<evidence type="ECO:0000256" key="1">
    <source>
        <dbReference type="SAM" id="MobiDB-lite"/>
    </source>
</evidence>
<dbReference type="Proteomes" id="UP000179807">
    <property type="component" value="Unassembled WGS sequence"/>
</dbReference>
<comment type="caution">
    <text evidence="2">The sequence shown here is derived from an EMBL/GenBank/DDBJ whole genome shotgun (WGS) entry which is preliminary data.</text>
</comment>
<dbReference type="VEuPathDB" id="TrichDB:TRFO_23904"/>
<feature type="compositionally biased region" description="Low complexity" evidence="1">
    <location>
        <begin position="84"/>
        <end position="111"/>
    </location>
</feature>
<organism evidence="2 3">
    <name type="scientific">Tritrichomonas foetus</name>
    <dbReference type="NCBI Taxonomy" id="1144522"/>
    <lineage>
        <taxon>Eukaryota</taxon>
        <taxon>Metamonada</taxon>
        <taxon>Parabasalia</taxon>
        <taxon>Tritrichomonadida</taxon>
        <taxon>Tritrichomonadidae</taxon>
        <taxon>Tritrichomonas</taxon>
    </lineage>
</organism>
<feature type="region of interest" description="Disordered" evidence="1">
    <location>
        <begin position="73"/>
        <end position="111"/>
    </location>
</feature>
<protein>
    <submittedName>
        <fullName evidence="2">Uncharacterized protein</fullName>
    </submittedName>
</protein>
<dbReference type="RefSeq" id="XP_068360926.1">
    <property type="nucleotide sequence ID" value="XM_068503442.1"/>
</dbReference>
<dbReference type="GeneID" id="94838146"/>
<dbReference type="AlphaFoldDB" id="A0A1J4KDT2"/>
<name>A0A1J4KDT2_9EUKA</name>
<feature type="region of interest" description="Disordered" evidence="1">
    <location>
        <begin position="145"/>
        <end position="177"/>
    </location>
</feature>
<keyword evidence="3" id="KW-1185">Reference proteome</keyword>
<feature type="compositionally biased region" description="Polar residues" evidence="1">
    <location>
        <begin position="146"/>
        <end position="173"/>
    </location>
</feature>
<sequence>MFFPFESHNNYAEEEEYDEDYVALNRNGICIDGCSSDSNHHEISGVYSHHIGESESKQNSPKECYQFTLRENNRSAPSNYPPKSSFDYSQSSSSTNSYQNSPIDFNESSYDPYDYSDNYSLNYNITSDDEIPAQSLEQDRIHGQENHNSLSSNYNIQSSNASSPITQTSNNIDKNAGEPLNEKMIDLNSTYIQEQLEKQGYCIIDNNNPPPAIYVKAKAPRKMNRNKKHVNVINKKSLSPNFKDKTPYEMLCWILVKPPTRDELLFLRKKFFFFLEPKLSRNDMRNKEHNIMTFNQAGHAAIAFMLNPENRNAIYEEIKNLRDTDIQEQMDLALELRAGKKEIPSAFFS</sequence>
<accession>A0A1J4KDT2</accession>
<gene>
    <name evidence="2" type="ORF">TRFO_23904</name>
</gene>